<dbReference type="GO" id="GO:0005987">
    <property type="term" value="P:sucrose catabolic process"/>
    <property type="evidence" value="ECO:0007669"/>
    <property type="project" value="TreeGrafter"/>
</dbReference>
<keyword evidence="3" id="KW-0326">Glycosidase</keyword>
<dbReference type="PANTHER" id="PTHR31916:SF60">
    <property type="entry name" value="NEUTRAL_ALKALINE INVERTASE 1, MITOCHONDRIAL"/>
    <property type="match status" value="1"/>
</dbReference>
<accession>A0A8J5RZC4</accession>
<reference evidence="4" key="1">
    <citation type="journal article" date="2021" name="bioRxiv">
        <title>Whole Genome Assembly and Annotation of Northern Wild Rice, Zizania palustris L., Supports a Whole Genome Duplication in the Zizania Genus.</title>
        <authorList>
            <person name="Haas M."/>
            <person name="Kono T."/>
            <person name="Macchietto M."/>
            <person name="Millas R."/>
            <person name="McGilp L."/>
            <person name="Shao M."/>
            <person name="Duquette J."/>
            <person name="Hirsch C.N."/>
            <person name="Kimball J."/>
        </authorList>
    </citation>
    <scope>NUCLEOTIDE SEQUENCE</scope>
    <source>
        <tissue evidence="4">Fresh leaf tissue</tissue>
    </source>
</reference>
<dbReference type="Proteomes" id="UP000729402">
    <property type="component" value="Unassembled WGS sequence"/>
</dbReference>
<comment type="caution">
    <text evidence="4">The sequence shown here is derived from an EMBL/GenBank/DDBJ whole genome shotgun (WGS) entry which is preliminary data.</text>
</comment>
<keyword evidence="1" id="KW-0378">Hydrolase</keyword>
<keyword evidence="2" id="KW-0119">Carbohydrate metabolism</keyword>
<protein>
    <submittedName>
        <fullName evidence="4">Uncharacterized protein</fullName>
    </submittedName>
</protein>
<name>A0A8J5RZC4_ZIZPA</name>
<dbReference type="OrthoDB" id="1926161at2759"/>
<evidence type="ECO:0000313" key="5">
    <source>
        <dbReference type="Proteomes" id="UP000729402"/>
    </source>
</evidence>
<dbReference type="EMBL" id="JAAALK010000286">
    <property type="protein sequence ID" value="KAG8063611.1"/>
    <property type="molecule type" value="Genomic_DNA"/>
</dbReference>
<gene>
    <name evidence="4" type="ORF">GUJ93_ZPchr0003g17996</name>
</gene>
<evidence type="ECO:0000313" key="4">
    <source>
        <dbReference type="EMBL" id="KAG8063611.1"/>
    </source>
</evidence>
<dbReference type="GO" id="GO:0004575">
    <property type="term" value="F:sucrose alpha-glucosidase activity"/>
    <property type="evidence" value="ECO:0007669"/>
    <property type="project" value="TreeGrafter"/>
</dbReference>
<dbReference type="GO" id="GO:0033926">
    <property type="term" value="F:endo-alpha-N-acetylgalactosaminidase activity"/>
    <property type="evidence" value="ECO:0007669"/>
    <property type="project" value="InterPro"/>
</dbReference>
<dbReference type="Pfam" id="PF12899">
    <property type="entry name" value="Glyco_hydro_100"/>
    <property type="match status" value="1"/>
</dbReference>
<proteinExistence type="predicted"/>
<keyword evidence="5" id="KW-1185">Reference proteome</keyword>
<sequence length="71" mass="7780">MIYEGRGGGSREESPQEKEAWRLLGRSVVNYCGTAVGTVAAIPANDPSTGSQMLNYDQMFIRYFVRSAMAS</sequence>
<evidence type="ECO:0000256" key="3">
    <source>
        <dbReference type="ARBA" id="ARBA00023295"/>
    </source>
</evidence>
<evidence type="ECO:0000256" key="1">
    <source>
        <dbReference type="ARBA" id="ARBA00022801"/>
    </source>
</evidence>
<dbReference type="InterPro" id="IPR024746">
    <property type="entry name" value="Glyco_hydro_100"/>
</dbReference>
<evidence type="ECO:0000256" key="2">
    <source>
        <dbReference type="ARBA" id="ARBA00023277"/>
    </source>
</evidence>
<dbReference type="PANTHER" id="PTHR31916">
    <property type="match status" value="1"/>
</dbReference>
<dbReference type="GO" id="GO:0005739">
    <property type="term" value="C:mitochondrion"/>
    <property type="evidence" value="ECO:0007669"/>
    <property type="project" value="TreeGrafter"/>
</dbReference>
<reference evidence="4" key="2">
    <citation type="submission" date="2021-02" db="EMBL/GenBank/DDBJ databases">
        <authorList>
            <person name="Kimball J.A."/>
            <person name="Haas M.W."/>
            <person name="Macchietto M."/>
            <person name="Kono T."/>
            <person name="Duquette J."/>
            <person name="Shao M."/>
        </authorList>
    </citation>
    <scope>NUCLEOTIDE SEQUENCE</scope>
    <source>
        <tissue evidence="4">Fresh leaf tissue</tissue>
    </source>
</reference>
<dbReference type="AlphaFoldDB" id="A0A8J5RZC4"/>
<organism evidence="4 5">
    <name type="scientific">Zizania palustris</name>
    <name type="common">Northern wild rice</name>
    <dbReference type="NCBI Taxonomy" id="103762"/>
    <lineage>
        <taxon>Eukaryota</taxon>
        <taxon>Viridiplantae</taxon>
        <taxon>Streptophyta</taxon>
        <taxon>Embryophyta</taxon>
        <taxon>Tracheophyta</taxon>
        <taxon>Spermatophyta</taxon>
        <taxon>Magnoliopsida</taxon>
        <taxon>Liliopsida</taxon>
        <taxon>Poales</taxon>
        <taxon>Poaceae</taxon>
        <taxon>BOP clade</taxon>
        <taxon>Oryzoideae</taxon>
        <taxon>Oryzeae</taxon>
        <taxon>Zizaniinae</taxon>
        <taxon>Zizania</taxon>
    </lineage>
</organism>